<sequence>MSAVLRRAAISMQIPLALSADPDSTWQVGPFNNRWREGSDRELSGDRVGRRKYLIEGLDEILYNNRWHQSSPSLSLPPVAGVTKVKAVEVWRLPTTGPRPNGILIVHLSIDPDADVLRVINKVVNHNPSHGGAMRLWVDEIVDPWGRIVSSHRRAEHVSLVTSDSSTMPDTPLVKVSKKIDGHNLWLASLEASGRYGPDVTMMPNVGTYIPMSNRIRGLVGRGAIALVGLLPDDGSSRGATGFDYGGLEFFAEGLYTDTLLFARLQRIMVGELRDELAEARNSGTGKQALWRLERRLVDFRRIYWRTDIAPQGSQDDFLRAYQAENAVPAQLAEVAAQLTEYSAQVQRTEQEITNALLGLVTVVALPISSAIAIWAGIDERTVCQLLIALGIAMALAAVLVATPAARSLLKPLFKKKHVS</sequence>
<comment type="caution">
    <text evidence="2">The sequence shown here is derived from an EMBL/GenBank/DDBJ whole genome shotgun (WGS) entry which is preliminary data.</text>
</comment>
<dbReference type="EMBL" id="JAUQUB010000005">
    <property type="protein sequence ID" value="MDO7883432.1"/>
    <property type="molecule type" value="Genomic_DNA"/>
</dbReference>
<dbReference type="RefSeq" id="WP_305003859.1">
    <property type="nucleotide sequence ID" value="NZ_JAUQUB010000005.1"/>
</dbReference>
<protein>
    <recommendedName>
        <fullName evidence="4">CorA-like Mg2+ transporter protein</fullName>
    </recommendedName>
</protein>
<keyword evidence="1" id="KW-0472">Membrane</keyword>
<evidence type="ECO:0000256" key="1">
    <source>
        <dbReference type="SAM" id="Phobius"/>
    </source>
</evidence>
<feature type="transmembrane region" description="Helical" evidence="1">
    <location>
        <begin position="388"/>
        <end position="410"/>
    </location>
</feature>
<evidence type="ECO:0000313" key="3">
    <source>
        <dbReference type="Proteomes" id="UP001241072"/>
    </source>
</evidence>
<name>A0ABT9BSP4_9MICO</name>
<evidence type="ECO:0008006" key="4">
    <source>
        <dbReference type="Google" id="ProtNLM"/>
    </source>
</evidence>
<evidence type="ECO:0000313" key="2">
    <source>
        <dbReference type="EMBL" id="MDO7883432.1"/>
    </source>
</evidence>
<reference evidence="2 3" key="1">
    <citation type="submission" date="2023-07" db="EMBL/GenBank/DDBJ databases">
        <title>Protaetiibacter sp. nov WY-16 isolated from soil.</title>
        <authorList>
            <person name="Liu B."/>
            <person name="Wan Y."/>
        </authorList>
    </citation>
    <scope>NUCLEOTIDE SEQUENCE [LARGE SCALE GENOMIC DNA]</scope>
    <source>
        <strain evidence="2 3">WY-16</strain>
    </source>
</reference>
<dbReference type="Proteomes" id="UP001241072">
    <property type="component" value="Unassembled WGS sequence"/>
</dbReference>
<gene>
    <name evidence="2" type="ORF">Q5716_14460</name>
</gene>
<keyword evidence="3" id="KW-1185">Reference proteome</keyword>
<keyword evidence="1" id="KW-1133">Transmembrane helix</keyword>
<proteinExistence type="predicted"/>
<keyword evidence="1" id="KW-0812">Transmembrane</keyword>
<accession>A0ABT9BSP4</accession>
<organism evidence="2 3">
    <name type="scientific">Antiquaquibacter soli</name>
    <dbReference type="NCBI Taxonomy" id="3064523"/>
    <lineage>
        <taxon>Bacteria</taxon>
        <taxon>Bacillati</taxon>
        <taxon>Actinomycetota</taxon>
        <taxon>Actinomycetes</taxon>
        <taxon>Micrococcales</taxon>
        <taxon>Microbacteriaceae</taxon>
        <taxon>Antiquaquibacter</taxon>
    </lineage>
</organism>
<feature type="transmembrane region" description="Helical" evidence="1">
    <location>
        <begin position="356"/>
        <end position="376"/>
    </location>
</feature>